<keyword evidence="1" id="KW-1133">Transmembrane helix</keyword>
<protein>
    <submittedName>
        <fullName evidence="2">Uncharacterized protein</fullName>
    </submittedName>
</protein>
<dbReference type="AlphaFoldDB" id="A0A6N6VVS7"/>
<feature type="transmembrane region" description="Helical" evidence="1">
    <location>
        <begin position="121"/>
        <end position="140"/>
    </location>
</feature>
<keyword evidence="1" id="KW-0812">Transmembrane</keyword>
<name>A0A6N6VVS7_9BACT</name>
<gene>
    <name evidence="2" type="ORF">GCL60_00515</name>
</gene>
<organism evidence="2 3">
    <name type="scientific">Silvanigrella paludirubra</name>
    <dbReference type="NCBI Taxonomy" id="2499159"/>
    <lineage>
        <taxon>Bacteria</taxon>
        <taxon>Pseudomonadati</taxon>
        <taxon>Bdellovibrionota</taxon>
        <taxon>Oligoflexia</taxon>
        <taxon>Silvanigrellales</taxon>
        <taxon>Silvanigrellaceae</taxon>
        <taxon>Silvanigrella</taxon>
    </lineage>
</organism>
<accession>A0A6N6VVS7</accession>
<dbReference type="Proteomes" id="UP000437748">
    <property type="component" value="Unassembled WGS sequence"/>
</dbReference>
<keyword evidence="3" id="KW-1185">Reference proteome</keyword>
<evidence type="ECO:0000313" key="2">
    <source>
        <dbReference type="EMBL" id="KAB8040431.1"/>
    </source>
</evidence>
<evidence type="ECO:0000313" key="3">
    <source>
        <dbReference type="Proteomes" id="UP000437748"/>
    </source>
</evidence>
<dbReference type="EMBL" id="WFLM01000001">
    <property type="protein sequence ID" value="KAB8040431.1"/>
    <property type="molecule type" value="Genomic_DNA"/>
</dbReference>
<keyword evidence="1" id="KW-0472">Membrane</keyword>
<proteinExistence type="predicted"/>
<reference evidence="2 3" key="1">
    <citation type="submission" date="2019-10" db="EMBL/GenBank/DDBJ databases">
        <title>New species of Slilvanegrellaceae.</title>
        <authorList>
            <person name="Pitt A."/>
            <person name="Hahn M.W."/>
        </authorList>
    </citation>
    <scope>NUCLEOTIDE SEQUENCE [LARGE SCALE GENOMIC DNA]</scope>
    <source>
        <strain evidence="2 3">SP-Ram-0.45-NSY-1</strain>
    </source>
</reference>
<evidence type="ECO:0000256" key="1">
    <source>
        <dbReference type="SAM" id="Phobius"/>
    </source>
</evidence>
<sequence length="223" mass="27229">MIHEKLYIYSFKDKIYYNVEDFFSLFKDIIYKKINKNLFMIEIKNKKNILKLNEFFIYNQDIYCIVNKSFSLFVFIVGNFTDYFFILRDIEGVKKVFFNLIFLRFIFHFLLKIFIKNIIIIKYTIVFLFLISSFFTENVVKENIDLIKNRHLIQKKIYIGYQKIIQNAKEEKLSDKNEVIIKSDIKINHNINLNKKNKFTEKLDKDTRYFLNIKKGHKKNEIK</sequence>
<dbReference type="RefSeq" id="WP_153417946.1">
    <property type="nucleotide sequence ID" value="NZ_WFLM01000001.1"/>
</dbReference>
<comment type="caution">
    <text evidence="2">The sequence shown here is derived from an EMBL/GenBank/DDBJ whole genome shotgun (WGS) entry which is preliminary data.</text>
</comment>